<dbReference type="CDD" id="cd02146">
    <property type="entry name" value="NfsA-like"/>
    <property type="match status" value="1"/>
</dbReference>
<dbReference type="Proteomes" id="UP000180098">
    <property type="component" value="Unassembled WGS sequence"/>
</dbReference>
<evidence type="ECO:0000256" key="4">
    <source>
        <dbReference type="ARBA" id="ARBA00023002"/>
    </source>
</evidence>
<comment type="caution">
    <text evidence="7">The sequence shown here is derived from an EMBL/GenBank/DDBJ whole genome shotgun (WGS) entry which is preliminary data.</text>
</comment>
<feature type="domain" description="Nitroreductase" evidence="6">
    <location>
        <begin position="10"/>
        <end position="165"/>
    </location>
</feature>
<keyword evidence="2 5" id="KW-0285">Flavoprotein</keyword>
<evidence type="ECO:0000256" key="3">
    <source>
        <dbReference type="ARBA" id="ARBA00022643"/>
    </source>
</evidence>
<gene>
    <name evidence="7" type="ORF">BKP35_17640</name>
</gene>
<comment type="similarity">
    <text evidence="1 5">Belongs to the flavin oxidoreductase frp family.</text>
</comment>
<dbReference type="InterPro" id="IPR029479">
    <property type="entry name" value="Nitroreductase"/>
</dbReference>
<evidence type="ECO:0000256" key="5">
    <source>
        <dbReference type="PIRNR" id="PIRNR005426"/>
    </source>
</evidence>
<keyword evidence="5" id="KW-0521">NADP</keyword>
<dbReference type="InterPro" id="IPR016446">
    <property type="entry name" value="Flavin_OxRdtase_Frp"/>
</dbReference>
<dbReference type="PIRSF" id="PIRSF005426">
    <property type="entry name" value="Frp"/>
    <property type="match status" value="1"/>
</dbReference>
<name>A0A1S2L844_9BACI</name>
<dbReference type="AlphaFoldDB" id="A0A1S2L844"/>
<dbReference type="Gene3D" id="3.40.109.10">
    <property type="entry name" value="NADH Oxidase"/>
    <property type="match status" value="1"/>
</dbReference>
<evidence type="ECO:0000256" key="2">
    <source>
        <dbReference type="ARBA" id="ARBA00022630"/>
    </source>
</evidence>
<dbReference type="Pfam" id="PF00881">
    <property type="entry name" value="Nitroreductase"/>
    <property type="match status" value="1"/>
</dbReference>
<dbReference type="EMBL" id="MLQQ01000052">
    <property type="protein sequence ID" value="OIJ08541.1"/>
    <property type="molecule type" value="Genomic_DNA"/>
</dbReference>
<organism evidence="7 8">
    <name type="scientific">Anaerobacillus arseniciselenatis</name>
    <dbReference type="NCBI Taxonomy" id="85682"/>
    <lineage>
        <taxon>Bacteria</taxon>
        <taxon>Bacillati</taxon>
        <taxon>Bacillota</taxon>
        <taxon>Bacilli</taxon>
        <taxon>Bacillales</taxon>
        <taxon>Bacillaceae</taxon>
        <taxon>Anaerobacillus</taxon>
    </lineage>
</organism>
<evidence type="ECO:0000256" key="1">
    <source>
        <dbReference type="ARBA" id="ARBA00008366"/>
    </source>
</evidence>
<protein>
    <submittedName>
        <fullName evidence="7">NADPH-dependent oxidoreductase</fullName>
    </submittedName>
</protein>
<dbReference type="InterPro" id="IPR000415">
    <property type="entry name" value="Nitroreductase-like"/>
</dbReference>
<keyword evidence="8" id="KW-1185">Reference proteome</keyword>
<evidence type="ECO:0000259" key="6">
    <source>
        <dbReference type="Pfam" id="PF00881"/>
    </source>
</evidence>
<proteinExistence type="inferred from homology"/>
<keyword evidence="3 5" id="KW-0288">FMN</keyword>
<evidence type="ECO:0000313" key="7">
    <source>
        <dbReference type="EMBL" id="OIJ08541.1"/>
    </source>
</evidence>
<evidence type="ECO:0000313" key="8">
    <source>
        <dbReference type="Proteomes" id="UP000180098"/>
    </source>
</evidence>
<dbReference type="RefSeq" id="WP_071314701.1">
    <property type="nucleotide sequence ID" value="NZ_MLQQ01000052.1"/>
</dbReference>
<dbReference type="GO" id="GO:0016491">
    <property type="term" value="F:oxidoreductase activity"/>
    <property type="evidence" value="ECO:0007669"/>
    <property type="project" value="UniProtKB-UniRule"/>
</dbReference>
<dbReference type="NCBIfam" id="NF008033">
    <property type="entry name" value="PRK10765.1"/>
    <property type="match status" value="1"/>
</dbReference>
<dbReference type="SUPFAM" id="SSF55469">
    <property type="entry name" value="FMN-dependent nitroreductase-like"/>
    <property type="match status" value="1"/>
</dbReference>
<sequence length="249" mass="28113">MNETITLLQSHSSIRKFKDQQLSDEQITEIIQSAQMAATSNFIQAYTIIGVKNRNTKEKLAELAGNQPYVAQNGHFFVFCADFNRHNLAAQIEGQDEPLALHSTEKFLVAAVDTALAAQNAVIASESMGLGTVYIGGIRSNIKKVSELLKLPKHVVPIVGLAVGYPDQQPDTKPRLPLENVYHEEHYEENDTLIKEQLSTYNQVISAYYSERTNGERKDRWTEQITKMLTVEKRKTLKSFLEEKGFLLK</sequence>
<keyword evidence="4 5" id="KW-0560">Oxidoreductase</keyword>
<accession>A0A1S2L844</accession>
<dbReference type="OrthoDB" id="9775805at2"/>
<reference evidence="7 8" key="1">
    <citation type="submission" date="2016-10" db="EMBL/GenBank/DDBJ databases">
        <title>Draft genome sequences of four alkaliphilic bacteria belonging to the Anaerobacillus genus.</title>
        <authorList>
            <person name="Bassil N.M."/>
            <person name="Lloyd J.R."/>
        </authorList>
    </citation>
    <scope>NUCLEOTIDE SEQUENCE [LARGE SCALE GENOMIC DNA]</scope>
    <source>
        <strain evidence="7 8">DSM 15340</strain>
    </source>
</reference>
<dbReference type="PANTHER" id="PTHR43425:SF3">
    <property type="entry name" value="NADPH-DEPENDENT OXIDOREDUCTASE"/>
    <property type="match status" value="1"/>
</dbReference>
<dbReference type="PANTHER" id="PTHR43425">
    <property type="entry name" value="OXYGEN-INSENSITIVE NADPH NITROREDUCTASE"/>
    <property type="match status" value="1"/>
</dbReference>